<organism evidence="1 2">
    <name type="scientific">Methylocystis hirsuta</name>
    <dbReference type="NCBI Taxonomy" id="369798"/>
    <lineage>
        <taxon>Bacteria</taxon>
        <taxon>Pseudomonadati</taxon>
        <taxon>Pseudomonadota</taxon>
        <taxon>Alphaproteobacteria</taxon>
        <taxon>Hyphomicrobiales</taxon>
        <taxon>Methylocystaceae</taxon>
        <taxon>Methylocystis</taxon>
    </lineage>
</organism>
<dbReference type="InterPro" id="IPR037479">
    <property type="entry name" value="Tauto_MSAD"/>
</dbReference>
<protein>
    <submittedName>
        <fullName evidence="1">Tautomerase family protein</fullName>
    </submittedName>
</protein>
<keyword evidence="2" id="KW-1185">Reference proteome</keyword>
<dbReference type="EMBL" id="QWDD01000001">
    <property type="protein sequence ID" value="RNJ49444.1"/>
    <property type="molecule type" value="Genomic_DNA"/>
</dbReference>
<name>A0A3M9XN69_9HYPH</name>
<dbReference type="PANTHER" id="PTHR38460">
    <property type="entry name" value="TAUTOMERASE YOLI-RELATED"/>
    <property type="match status" value="1"/>
</dbReference>
<proteinExistence type="predicted"/>
<accession>A0A3M9XN69</accession>
<dbReference type="SUPFAM" id="SSF55331">
    <property type="entry name" value="Tautomerase/MIF"/>
    <property type="match status" value="1"/>
</dbReference>
<dbReference type="AlphaFoldDB" id="A0A3M9XN69"/>
<comment type="caution">
    <text evidence="1">The sequence shown here is derived from an EMBL/GenBank/DDBJ whole genome shotgun (WGS) entry which is preliminary data.</text>
</comment>
<sequence length="128" mass="14682">MPLVRIDLIEGKPVDYCRGIGDIIYHAMIEVLKVPKDDRFQVIAEHPERCLIADENYLGIKRTQDCVFIQITLNAGRSVEQKKSFYRAVAKELHSRLGLRVEDVFISLVEVPKENWSFGNGEAQYADM</sequence>
<dbReference type="Gene3D" id="3.30.429.10">
    <property type="entry name" value="Macrophage Migration Inhibitory Factor"/>
    <property type="match status" value="1"/>
</dbReference>
<gene>
    <name evidence="1" type="ORF">D1O30_07340</name>
</gene>
<reference evidence="1 2" key="1">
    <citation type="submission" date="2018-08" db="EMBL/GenBank/DDBJ databases">
        <title>Genome sequence of Methylocystis hirsuta CSC1, a methanotroph able to accumulate PHAs.</title>
        <authorList>
            <person name="Bordel S."/>
            <person name="Rodriguez E."/>
            <person name="Gancedo J."/>
            <person name="Munoz R."/>
        </authorList>
    </citation>
    <scope>NUCLEOTIDE SEQUENCE [LARGE SCALE GENOMIC DNA]</scope>
    <source>
        <strain evidence="1 2">CSC1</strain>
    </source>
</reference>
<evidence type="ECO:0000313" key="1">
    <source>
        <dbReference type="EMBL" id="RNJ49444.1"/>
    </source>
</evidence>
<dbReference type="RefSeq" id="WP_123175410.1">
    <property type="nucleotide sequence ID" value="NZ_QWDD01000001.1"/>
</dbReference>
<dbReference type="Proteomes" id="UP000268623">
    <property type="component" value="Unassembled WGS sequence"/>
</dbReference>
<dbReference type="PANTHER" id="PTHR38460:SF1">
    <property type="entry name" value="TAUTOMERASE YOLI-RELATED"/>
    <property type="match status" value="1"/>
</dbReference>
<dbReference type="Pfam" id="PF14552">
    <property type="entry name" value="Tautomerase_2"/>
    <property type="match status" value="1"/>
</dbReference>
<dbReference type="OrthoDB" id="9804765at2"/>
<dbReference type="InterPro" id="IPR014347">
    <property type="entry name" value="Tautomerase/MIF_sf"/>
</dbReference>
<evidence type="ECO:0000313" key="2">
    <source>
        <dbReference type="Proteomes" id="UP000268623"/>
    </source>
</evidence>